<dbReference type="GO" id="GO:0004479">
    <property type="term" value="F:methionyl-tRNA formyltransferase activity"/>
    <property type="evidence" value="ECO:0007669"/>
    <property type="project" value="UniProtKB-UniRule"/>
</dbReference>
<feature type="domain" description="Formyl transferase C-terminal" evidence="7">
    <location>
        <begin position="203"/>
        <end position="304"/>
    </location>
</feature>
<dbReference type="InterPro" id="IPR005794">
    <property type="entry name" value="Fmt"/>
</dbReference>
<dbReference type="PATRIC" id="fig|1276257.3.peg.302"/>
<dbReference type="CDD" id="cd08646">
    <property type="entry name" value="FMT_core_Met-tRNA-FMT_N"/>
    <property type="match status" value="1"/>
</dbReference>
<comment type="similarity">
    <text evidence="1 5">Belongs to the Fmt family.</text>
</comment>
<protein>
    <recommendedName>
        <fullName evidence="2 5">Methionyl-tRNA formyltransferase</fullName>
        <ecNumber evidence="2 5">2.1.2.9</ecNumber>
    </recommendedName>
</protein>
<dbReference type="CDD" id="cd08704">
    <property type="entry name" value="Met_tRNA_FMT_C"/>
    <property type="match status" value="1"/>
</dbReference>
<accession>W6A9B6</accession>
<dbReference type="KEGG" id="ssab:SSABA_v1c02960"/>
<reference evidence="8 9" key="1">
    <citation type="journal article" date="2014" name="Genome Biol. Evol.">
        <title>Molecular evolution of the substrate utilization strategies and putative virulence factors in mosquito-associated Spiroplasma species.</title>
        <authorList>
            <person name="Chang T.H."/>
            <person name="Lo W.S."/>
            <person name="Ku C."/>
            <person name="Chen L.L."/>
            <person name="Kuo C.H."/>
        </authorList>
    </citation>
    <scope>NUCLEOTIDE SEQUENCE [LARGE SCALE GENOMIC DNA]</scope>
    <source>
        <strain evidence="8">Ar-1343</strain>
    </source>
</reference>
<dbReference type="NCBIfam" id="TIGR00460">
    <property type="entry name" value="fmt"/>
    <property type="match status" value="1"/>
</dbReference>
<keyword evidence="9" id="KW-1185">Reference proteome</keyword>
<feature type="binding site" evidence="5">
    <location>
        <begin position="109"/>
        <end position="112"/>
    </location>
    <ligand>
        <name>(6S)-5,6,7,8-tetrahydrofolate</name>
        <dbReference type="ChEBI" id="CHEBI:57453"/>
    </ligand>
</feature>
<evidence type="ECO:0000256" key="2">
    <source>
        <dbReference type="ARBA" id="ARBA00012261"/>
    </source>
</evidence>
<feature type="domain" description="Formyl transferase N-terminal" evidence="6">
    <location>
        <begin position="4"/>
        <end position="176"/>
    </location>
</feature>
<dbReference type="STRING" id="1276257.SSABA_v1c02960"/>
<dbReference type="HOGENOM" id="CLU_033347_1_1_14"/>
<proteinExistence type="inferred from homology"/>
<dbReference type="InterPro" id="IPR001555">
    <property type="entry name" value="GART_AS"/>
</dbReference>
<dbReference type="PROSITE" id="PS00373">
    <property type="entry name" value="GART"/>
    <property type="match status" value="1"/>
</dbReference>
<dbReference type="RefSeq" id="WP_025250844.1">
    <property type="nucleotide sequence ID" value="NZ_CP006934.1"/>
</dbReference>
<dbReference type="InterPro" id="IPR011034">
    <property type="entry name" value="Formyl_transferase-like_C_sf"/>
</dbReference>
<dbReference type="EC" id="2.1.2.9" evidence="2 5"/>
<comment type="function">
    <text evidence="5">Attaches a formyl group to the free amino group of methionyl-tRNA(fMet). The formyl group appears to play a dual role in the initiator identity of N-formylmethionyl-tRNA by promoting its recognition by IF2 and preventing the misappropriation of this tRNA by the elongation apparatus.</text>
</comment>
<dbReference type="InterPro" id="IPR036477">
    <property type="entry name" value="Formyl_transf_N_sf"/>
</dbReference>
<keyword evidence="4 5" id="KW-0648">Protein biosynthesis</keyword>
<evidence type="ECO:0000256" key="5">
    <source>
        <dbReference type="HAMAP-Rule" id="MF_00182"/>
    </source>
</evidence>
<evidence type="ECO:0000256" key="1">
    <source>
        <dbReference type="ARBA" id="ARBA00010699"/>
    </source>
</evidence>
<evidence type="ECO:0000259" key="6">
    <source>
        <dbReference type="Pfam" id="PF00551"/>
    </source>
</evidence>
<evidence type="ECO:0000256" key="4">
    <source>
        <dbReference type="ARBA" id="ARBA00022917"/>
    </source>
</evidence>
<dbReference type="Pfam" id="PF02911">
    <property type="entry name" value="Formyl_trans_C"/>
    <property type="match status" value="1"/>
</dbReference>
<dbReference type="GO" id="GO:0005829">
    <property type="term" value="C:cytosol"/>
    <property type="evidence" value="ECO:0007669"/>
    <property type="project" value="TreeGrafter"/>
</dbReference>
<dbReference type="PANTHER" id="PTHR11138">
    <property type="entry name" value="METHIONYL-TRNA FORMYLTRANSFERASE"/>
    <property type="match status" value="1"/>
</dbReference>
<evidence type="ECO:0000313" key="9">
    <source>
        <dbReference type="Proteomes" id="UP000019265"/>
    </source>
</evidence>
<dbReference type="InterPro" id="IPR005793">
    <property type="entry name" value="Formyl_trans_C"/>
</dbReference>
<dbReference type="OrthoDB" id="9802815at2"/>
<dbReference type="Proteomes" id="UP000019265">
    <property type="component" value="Chromosome"/>
</dbReference>
<name>W6A9B6_9MOLU</name>
<dbReference type="SUPFAM" id="SSF50486">
    <property type="entry name" value="FMT C-terminal domain-like"/>
    <property type="match status" value="1"/>
</dbReference>
<dbReference type="HAMAP" id="MF_00182">
    <property type="entry name" value="Formyl_trans"/>
    <property type="match status" value="1"/>
</dbReference>
<dbReference type="EMBL" id="CP006934">
    <property type="protein sequence ID" value="AHI53708.1"/>
    <property type="molecule type" value="Genomic_DNA"/>
</dbReference>
<evidence type="ECO:0000313" key="8">
    <source>
        <dbReference type="EMBL" id="AHI53708.1"/>
    </source>
</evidence>
<evidence type="ECO:0000259" key="7">
    <source>
        <dbReference type="Pfam" id="PF02911"/>
    </source>
</evidence>
<dbReference type="eggNOG" id="COG0223">
    <property type="taxonomic scope" value="Bacteria"/>
</dbReference>
<organism evidence="8 9">
    <name type="scientific">Spiroplasma sabaudiense Ar-1343</name>
    <dbReference type="NCBI Taxonomy" id="1276257"/>
    <lineage>
        <taxon>Bacteria</taxon>
        <taxon>Bacillati</taxon>
        <taxon>Mycoplasmatota</taxon>
        <taxon>Mollicutes</taxon>
        <taxon>Entomoplasmatales</taxon>
        <taxon>Spiroplasmataceae</taxon>
        <taxon>Spiroplasma</taxon>
    </lineage>
</organism>
<sequence>MKKKLIFFGTPEIAVKILGGINLNDFELIAIVTQPDKKYGRKQELKPSPVKEFAINNNIKVLQPLKVIEIFEEIKEMKPDLLLTCAYGQMIPTKILELVSGMAINVHASLLPKYRGGSPIQYALLNGDKTTGISLMQMIKEMDAGDFYVQESIDILQTDDCESLFEKLGFLGKEMVQKYLLKIVNKEILPIAQNEKLVSFAPKITSEMEKINFNLSAAAVINQIRAFAPTPGAFGIINNERYKILKARLLSEKEIFPMTLTIKRNGEVIYFDKEGFIVYTNFGMIKVLEIQRQGKTKISAGNYFVNKLKDIQIGMIFNESEAKINL</sequence>
<evidence type="ECO:0000256" key="3">
    <source>
        <dbReference type="ARBA" id="ARBA00022679"/>
    </source>
</evidence>
<dbReference type="SUPFAM" id="SSF53328">
    <property type="entry name" value="Formyltransferase"/>
    <property type="match status" value="1"/>
</dbReference>
<dbReference type="InterPro" id="IPR044135">
    <property type="entry name" value="Met-tRNA-FMT_C"/>
</dbReference>
<dbReference type="AlphaFoldDB" id="W6A9B6"/>
<comment type="catalytic activity">
    <reaction evidence="5">
        <text>L-methionyl-tRNA(fMet) + (6R)-10-formyltetrahydrofolate = N-formyl-L-methionyl-tRNA(fMet) + (6S)-5,6,7,8-tetrahydrofolate + H(+)</text>
        <dbReference type="Rhea" id="RHEA:24380"/>
        <dbReference type="Rhea" id="RHEA-COMP:9952"/>
        <dbReference type="Rhea" id="RHEA-COMP:9953"/>
        <dbReference type="ChEBI" id="CHEBI:15378"/>
        <dbReference type="ChEBI" id="CHEBI:57453"/>
        <dbReference type="ChEBI" id="CHEBI:78530"/>
        <dbReference type="ChEBI" id="CHEBI:78844"/>
        <dbReference type="ChEBI" id="CHEBI:195366"/>
        <dbReference type="EC" id="2.1.2.9"/>
    </reaction>
</comment>
<keyword evidence="3 5" id="KW-0808">Transferase</keyword>
<dbReference type="Gene3D" id="3.40.50.12230">
    <property type="match status" value="1"/>
</dbReference>
<dbReference type="InterPro" id="IPR002376">
    <property type="entry name" value="Formyl_transf_N"/>
</dbReference>
<dbReference type="PANTHER" id="PTHR11138:SF5">
    <property type="entry name" value="METHIONYL-TRNA FORMYLTRANSFERASE, MITOCHONDRIAL"/>
    <property type="match status" value="1"/>
</dbReference>
<dbReference type="Pfam" id="PF00551">
    <property type="entry name" value="Formyl_trans_N"/>
    <property type="match status" value="1"/>
</dbReference>
<dbReference type="InterPro" id="IPR041711">
    <property type="entry name" value="Met-tRNA-FMT_N"/>
</dbReference>
<gene>
    <name evidence="5 8" type="primary">fmt</name>
    <name evidence="8" type="ORF">SSABA_v1c02960</name>
</gene>